<dbReference type="Gene3D" id="3.40.50.10860">
    <property type="entry name" value="Leucine Dehydrogenase, chain A, domain 1"/>
    <property type="match status" value="1"/>
</dbReference>
<dbReference type="PRINTS" id="PR00082">
    <property type="entry name" value="GLFDHDRGNASE"/>
</dbReference>
<evidence type="ECO:0000313" key="7">
    <source>
        <dbReference type="RefSeq" id="XP_019645860.1"/>
    </source>
</evidence>
<dbReference type="Pfam" id="PF02812">
    <property type="entry name" value="ELFV_dehydrog_N"/>
    <property type="match status" value="1"/>
</dbReference>
<dbReference type="GO" id="GO:0006520">
    <property type="term" value="P:amino acid metabolic process"/>
    <property type="evidence" value="ECO:0007669"/>
    <property type="project" value="InterPro"/>
</dbReference>
<dbReference type="InterPro" id="IPR046346">
    <property type="entry name" value="Aminoacid_DH-like_N_sf"/>
</dbReference>
<keyword evidence="6" id="KW-1185">Reference proteome</keyword>
<dbReference type="InterPro" id="IPR006096">
    <property type="entry name" value="Glu/Leu/Phe/Val/Trp_DH_C"/>
</dbReference>
<name>A0A6P4ZXF2_BRABE</name>
<evidence type="ECO:0000259" key="5">
    <source>
        <dbReference type="SMART" id="SM00839"/>
    </source>
</evidence>
<evidence type="ECO:0000256" key="1">
    <source>
        <dbReference type="ARBA" id="ARBA00006382"/>
    </source>
</evidence>
<keyword evidence="2 4" id="KW-0560">Oxidoreductase</keyword>
<dbReference type="SUPFAM" id="SSF51735">
    <property type="entry name" value="NAD(P)-binding Rossmann-fold domains"/>
    <property type="match status" value="1"/>
</dbReference>
<dbReference type="SUPFAM" id="SSF53223">
    <property type="entry name" value="Aminoacid dehydrogenase-like, N-terminal domain"/>
    <property type="match status" value="1"/>
</dbReference>
<dbReference type="AlphaFoldDB" id="A0A6P4ZXF2"/>
<dbReference type="InterPro" id="IPR016211">
    <property type="entry name" value="Glu/Phe/Leu/Val/Trp_DH_bac/arc"/>
</dbReference>
<reference evidence="7" key="1">
    <citation type="submission" date="2025-08" db="UniProtKB">
        <authorList>
            <consortium name="RefSeq"/>
        </authorList>
    </citation>
    <scope>IDENTIFICATION</scope>
    <source>
        <tissue evidence="7">Gonad</tissue>
    </source>
</reference>
<dbReference type="InterPro" id="IPR006095">
    <property type="entry name" value="Glu/Leu/Phe/Val/Trp_DH"/>
</dbReference>
<dbReference type="GeneID" id="109486471"/>
<keyword evidence="3" id="KW-0520">NAD</keyword>
<dbReference type="KEGG" id="bbel:109486471"/>
<dbReference type="PANTHER" id="PTHR42722">
    <property type="entry name" value="LEUCINE DEHYDROGENASE"/>
    <property type="match status" value="1"/>
</dbReference>
<dbReference type="InterPro" id="IPR006097">
    <property type="entry name" value="Glu/Leu/Phe/Val/Trp_DH_dimer"/>
</dbReference>
<evidence type="ECO:0000256" key="3">
    <source>
        <dbReference type="ARBA" id="ARBA00023027"/>
    </source>
</evidence>
<dbReference type="PANTHER" id="PTHR42722:SF1">
    <property type="entry name" value="VALINE DEHYDROGENASE"/>
    <property type="match status" value="1"/>
</dbReference>
<evidence type="ECO:0000256" key="4">
    <source>
        <dbReference type="RuleBase" id="RU004417"/>
    </source>
</evidence>
<evidence type="ECO:0000256" key="2">
    <source>
        <dbReference type="ARBA" id="ARBA00023002"/>
    </source>
</evidence>
<dbReference type="OrthoDB" id="6413352at2759"/>
<accession>A0A6P4ZXF2</accession>
<organism evidence="6 7">
    <name type="scientific">Branchiostoma belcheri</name>
    <name type="common">Amphioxus</name>
    <dbReference type="NCBI Taxonomy" id="7741"/>
    <lineage>
        <taxon>Eukaryota</taxon>
        <taxon>Metazoa</taxon>
        <taxon>Chordata</taxon>
        <taxon>Cephalochordata</taxon>
        <taxon>Leptocardii</taxon>
        <taxon>Amphioxiformes</taxon>
        <taxon>Branchiostomatidae</taxon>
        <taxon>Branchiostoma</taxon>
    </lineage>
</organism>
<feature type="domain" description="Glutamate/phenylalanine/leucine/valine/L-tryptophan dehydrogenase C-terminal" evidence="5">
    <location>
        <begin position="259"/>
        <end position="476"/>
    </location>
</feature>
<dbReference type="Gene3D" id="3.40.50.720">
    <property type="entry name" value="NAD(P)-binding Rossmann-like Domain"/>
    <property type="match status" value="1"/>
</dbReference>
<dbReference type="InterPro" id="IPR036291">
    <property type="entry name" value="NAD(P)-bd_dom_sf"/>
</dbReference>
<evidence type="ECO:0000313" key="6">
    <source>
        <dbReference type="Proteomes" id="UP000515135"/>
    </source>
</evidence>
<dbReference type="Proteomes" id="UP000515135">
    <property type="component" value="Unplaced"/>
</dbReference>
<gene>
    <name evidence="7" type="primary">LOC109486471</name>
</gene>
<dbReference type="GO" id="GO:0016639">
    <property type="term" value="F:oxidoreductase activity, acting on the CH-NH2 group of donors, NAD or NADP as acceptor"/>
    <property type="evidence" value="ECO:0007669"/>
    <property type="project" value="InterPro"/>
</dbReference>
<protein>
    <submittedName>
        <fullName evidence="7">Uncharacterized protein LOC109486471</fullName>
    </submittedName>
</protein>
<proteinExistence type="inferred from homology"/>
<dbReference type="Pfam" id="PF00208">
    <property type="entry name" value="ELFV_dehydrog"/>
    <property type="match status" value="1"/>
</dbReference>
<sequence>MSALRTFGGVLFNRFSGKLAKNNHGFFNDRRLRLNQLFQVSSYFGARNNNVYLSTDATKKKEKTDSLLAMDPNRFAGHLQKLGIKRCFVVWDFEEGKVLVSHPELEELAQFCAADKVNFDEHEGVFMEVGRRTGVLMGAFVWRTYRGQACGGIRLWNYPGMDRYLTDGLRLAQGMGVKSALAGLWAGGGKGVVQEPMHNKHRDPSFRQNMFFDYGDFLSSLNGCYVSAEDVGLNVNDLNNVMQRTRYTTCISEELGGSGNPSILTGKGVVCAMEAALDFLSMGTLKEKTVAIQGAGNVALVIIETLLEKGVKYIYVTECHQNRVDDMKRVLADKANGRLEIQKVPIDDTSIMSYNCDILSPCALGGILNEDTIPQISASIVCGAANNQLGCPEDNQLLKERGITYIVDYVANRMGIVNCANETYGRLPDDPAITRHLGRDWDNSVFKITKEILQKAEKEDVTPVEAADVLADKASRELHPIWPHRSQQIIKALVAGGWHRGNNIYGSPS</sequence>
<comment type="similarity">
    <text evidence="1 4">Belongs to the Glu/Leu/Phe/Val dehydrogenases family.</text>
</comment>
<dbReference type="RefSeq" id="XP_019645860.1">
    <property type="nucleotide sequence ID" value="XM_019790301.1"/>
</dbReference>
<dbReference type="SMART" id="SM00839">
    <property type="entry name" value="ELFV_dehydrog"/>
    <property type="match status" value="1"/>
</dbReference>